<dbReference type="AlphaFoldDB" id="A0A7Z2GLH8"/>
<reference evidence="3 4" key="1">
    <citation type="submission" date="2019-12" db="EMBL/GenBank/DDBJ databases">
        <title>Paraburkholderia acidiphila 7Q-K02 sp. nov and Paraburkholderia acidisoli DHF22 sp. nov., two strains isolated from forest soil.</title>
        <authorList>
            <person name="Gao Z."/>
            <person name="Qiu L."/>
        </authorList>
    </citation>
    <scope>NUCLEOTIDE SEQUENCE [LARGE SCALE GENOMIC DNA]</scope>
    <source>
        <strain evidence="3 4">DHF22</strain>
    </source>
</reference>
<keyword evidence="2" id="KW-0812">Transmembrane</keyword>
<keyword evidence="2" id="KW-1133">Transmembrane helix</keyword>
<name>A0A7Z2GLH8_9BURK</name>
<dbReference type="EMBL" id="CP046914">
    <property type="protein sequence ID" value="QGZ64002.1"/>
    <property type="molecule type" value="Genomic_DNA"/>
</dbReference>
<organism evidence="3 4">
    <name type="scientific">Paraburkholderia acidisoli</name>
    <dbReference type="NCBI Taxonomy" id="2571748"/>
    <lineage>
        <taxon>Bacteria</taxon>
        <taxon>Pseudomonadati</taxon>
        <taxon>Pseudomonadota</taxon>
        <taxon>Betaproteobacteria</taxon>
        <taxon>Burkholderiales</taxon>
        <taxon>Burkholderiaceae</taxon>
        <taxon>Paraburkholderia</taxon>
    </lineage>
</organism>
<evidence type="ECO:0000256" key="2">
    <source>
        <dbReference type="SAM" id="Phobius"/>
    </source>
</evidence>
<evidence type="ECO:0008006" key="5">
    <source>
        <dbReference type="Google" id="ProtNLM"/>
    </source>
</evidence>
<evidence type="ECO:0000313" key="4">
    <source>
        <dbReference type="Proteomes" id="UP000433577"/>
    </source>
</evidence>
<feature type="compositionally biased region" description="Polar residues" evidence="1">
    <location>
        <begin position="81"/>
        <end position="92"/>
    </location>
</feature>
<evidence type="ECO:0000256" key="1">
    <source>
        <dbReference type="SAM" id="MobiDB-lite"/>
    </source>
</evidence>
<gene>
    <name evidence="3" type="ORF">FAZ98_19875</name>
</gene>
<dbReference type="KEGG" id="pacs:FAZ98_19875"/>
<dbReference type="InterPro" id="IPR046494">
    <property type="entry name" value="DUF6587"/>
</dbReference>
<keyword evidence="2" id="KW-0472">Membrane</keyword>
<dbReference type="Proteomes" id="UP000433577">
    <property type="component" value="Chromosome 2"/>
</dbReference>
<sequence length="101" mass="10418">MSAGLVVQYTVIALLVIASLIQTTRKLAPKSAQRAQAAMAAPLLRPQRGALAQRIGRFLQPKGAPAGHCGDSGGCNTCGTCGPSSPEASNEQPVAFHPPRK</sequence>
<proteinExistence type="predicted"/>
<dbReference type="RefSeq" id="WP_158953101.1">
    <property type="nucleotide sequence ID" value="NZ_CP046914.1"/>
</dbReference>
<accession>A0A7Z2GLH8</accession>
<dbReference type="OrthoDB" id="8687688at2"/>
<feature type="region of interest" description="Disordered" evidence="1">
    <location>
        <begin position="81"/>
        <end position="101"/>
    </location>
</feature>
<dbReference type="Pfam" id="PF20228">
    <property type="entry name" value="DUF6587"/>
    <property type="match status" value="1"/>
</dbReference>
<protein>
    <recommendedName>
        <fullName evidence="5">Transmembrane protein</fullName>
    </recommendedName>
</protein>
<feature type="transmembrane region" description="Helical" evidence="2">
    <location>
        <begin position="6"/>
        <end position="24"/>
    </location>
</feature>
<keyword evidence="4" id="KW-1185">Reference proteome</keyword>
<evidence type="ECO:0000313" key="3">
    <source>
        <dbReference type="EMBL" id="QGZ64002.1"/>
    </source>
</evidence>